<gene>
    <name evidence="2" type="ORF">L486_01730</name>
</gene>
<reference evidence="2 3" key="1">
    <citation type="submission" date="2013-07" db="EMBL/GenBank/DDBJ databases">
        <title>The Genome Sequence of Kwoniella mangroviensis CBS10435.</title>
        <authorList>
            <consortium name="The Broad Institute Genome Sequencing Platform"/>
            <person name="Cuomo C."/>
            <person name="Litvintseva A."/>
            <person name="Chen Y."/>
            <person name="Heitman J."/>
            <person name="Sun S."/>
            <person name="Springer D."/>
            <person name="Dromer F."/>
            <person name="Young S.K."/>
            <person name="Zeng Q."/>
            <person name="Gargeya S."/>
            <person name="Fitzgerald M."/>
            <person name="Abouelleil A."/>
            <person name="Alvarado L."/>
            <person name="Berlin A.M."/>
            <person name="Chapman S.B."/>
            <person name="Dewar J."/>
            <person name="Goldberg J."/>
            <person name="Griggs A."/>
            <person name="Gujja S."/>
            <person name="Hansen M."/>
            <person name="Howarth C."/>
            <person name="Imamovic A."/>
            <person name="Larimer J."/>
            <person name="McCowan C."/>
            <person name="Murphy C."/>
            <person name="Pearson M."/>
            <person name="Priest M."/>
            <person name="Roberts A."/>
            <person name="Saif S."/>
            <person name="Shea T."/>
            <person name="Sykes S."/>
            <person name="Wortman J."/>
            <person name="Nusbaum C."/>
            <person name="Birren B."/>
        </authorList>
    </citation>
    <scope>NUCLEOTIDE SEQUENCE [LARGE SCALE GENOMIC DNA]</scope>
    <source>
        <strain evidence="2 3">CBS 10435</strain>
    </source>
</reference>
<protein>
    <submittedName>
        <fullName evidence="2">Uncharacterized protein</fullName>
    </submittedName>
</protein>
<proteinExistence type="predicted"/>
<name>A0A1B9J327_9TREE</name>
<dbReference type="Proteomes" id="UP000092583">
    <property type="component" value="Unassembled WGS sequence"/>
</dbReference>
<organism evidence="2 3">
    <name type="scientific">Kwoniella mangroviensis CBS 10435</name>
    <dbReference type="NCBI Taxonomy" id="1331196"/>
    <lineage>
        <taxon>Eukaryota</taxon>
        <taxon>Fungi</taxon>
        <taxon>Dikarya</taxon>
        <taxon>Basidiomycota</taxon>
        <taxon>Agaricomycotina</taxon>
        <taxon>Tremellomycetes</taxon>
        <taxon>Tremellales</taxon>
        <taxon>Cryptococcaceae</taxon>
        <taxon>Kwoniella</taxon>
    </lineage>
</organism>
<dbReference type="EMBL" id="KI669459">
    <property type="protein sequence ID" value="OCF62064.1"/>
    <property type="molecule type" value="Genomic_DNA"/>
</dbReference>
<feature type="region of interest" description="Disordered" evidence="1">
    <location>
        <begin position="21"/>
        <end position="111"/>
    </location>
</feature>
<sequence length="111" mass="12531">MASLIVLSGVVGYYLYKEKKDRKERKLHGKDTSGMTSPAIATSIATRQNKLGKSEHYEEIPPTYQNALISPPAQYAHEPSYGSSNENDSKAPKSKNKRRSRFFRKPLSLEE</sequence>
<reference evidence="3" key="2">
    <citation type="submission" date="2013-12" db="EMBL/GenBank/DDBJ databases">
        <title>Evolution of pathogenesis and genome organization in the Tremellales.</title>
        <authorList>
            <person name="Cuomo C."/>
            <person name="Litvintseva A."/>
            <person name="Heitman J."/>
            <person name="Chen Y."/>
            <person name="Sun S."/>
            <person name="Springer D."/>
            <person name="Dromer F."/>
            <person name="Young S."/>
            <person name="Zeng Q."/>
            <person name="Chapman S."/>
            <person name="Gujja S."/>
            <person name="Saif S."/>
            <person name="Birren B."/>
        </authorList>
    </citation>
    <scope>NUCLEOTIDE SEQUENCE [LARGE SCALE GENOMIC DNA]</scope>
    <source>
        <strain evidence="3">CBS 10435</strain>
    </source>
</reference>
<keyword evidence="3" id="KW-1185">Reference proteome</keyword>
<feature type="compositionally biased region" description="Polar residues" evidence="1">
    <location>
        <begin position="33"/>
        <end position="51"/>
    </location>
</feature>
<evidence type="ECO:0000256" key="1">
    <source>
        <dbReference type="SAM" id="MobiDB-lite"/>
    </source>
</evidence>
<accession>A0A1B9J327</accession>
<evidence type="ECO:0000313" key="2">
    <source>
        <dbReference type="EMBL" id="OCF62064.1"/>
    </source>
</evidence>
<dbReference type="OrthoDB" id="10464486at2759"/>
<feature type="compositionally biased region" description="Basic residues" evidence="1">
    <location>
        <begin position="92"/>
        <end position="104"/>
    </location>
</feature>
<evidence type="ECO:0000313" key="3">
    <source>
        <dbReference type="Proteomes" id="UP000092583"/>
    </source>
</evidence>
<dbReference type="AlphaFoldDB" id="A0A1B9J327"/>